<gene>
    <name evidence="1" type="ORF">NM688_g5035</name>
</gene>
<organism evidence="1 2">
    <name type="scientific">Phlebia brevispora</name>
    <dbReference type="NCBI Taxonomy" id="194682"/>
    <lineage>
        <taxon>Eukaryota</taxon>
        <taxon>Fungi</taxon>
        <taxon>Dikarya</taxon>
        <taxon>Basidiomycota</taxon>
        <taxon>Agaricomycotina</taxon>
        <taxon>Agaricomycetes</taxon>
        <taxon>Polyporales</taxon>
        <taxon>Meruliaceae</taxon>
        <taxon>Phlebia</taxon>
    </lineage>
</organism>
<sequence>MATGTKRALDDASGTPKTKRSKIDNKHGKRKSETEKPVPAASTLVTEDVDFPRGGGSSFTPLEVKTIRAEAAKEADQELFKESKGPQAKKRKLDTKGKKKAAKDERAETIRVEHLNYKRVAVGMKILGLVMSVEPLALIVSLPNQLMAHVPITNISSQLTHLLESMGEDEDISSEESNDEEATTTKSHVPELYEIFQPGQYVRAVVTAVRAQGSTDPMGFTRSRDEAFRASARIELSLLPEKINEGLAKADLKPGLTLSAAIKSVEDHGYALELGVPDIAGFLPFKDVEKASPQQAGRLRVGCVLDVSVSKMSPNGRTCTFSTVSQALRSSSLSEVSNVASVLPGALVQGLVTAVLPTGLNLQILGFYNGTIDQFHLPAGDVEENFKVGQKVKARVLYDITPSTPPRFALSLAAHILSLTSKPANEPEDGNDSTVLHDGFPIGTVLDSAKVIRVESERGLTVSLANGLEGFVHISQASDDHVPSLSATSGPWKVGTIHRARVTGYYPFDGLLQLSMRSSVLEQKFLQVGELQVGEVMKGTVKKLTDSALFLSISGNVDGVVWPNHYADIALKHPQKRFKPGGSVRCRVLVIDPTRKRVVLTCKKTLVESTLPVVASMDDAKEGIVTHAVVFKTSEKSLQVEFYNNLKAIVPFKEASEATLSSLSEAFPIGKVVQVRITSVEPDTGRIVASIRQAAPNFKSAMMAIEDVEIGHSVEGIITEVQKEKAVVTLHPTQVRALLSLHNLANRRDVTVAQLRTSLKVGDKIQDLVVTLRNPETGFVLIATKPKEKEALVQKHTLSIDTVQVGQIVGGRVLRHTRHGALVKLTSHITGMLHPTDTCDDYENGNPFPAAGSIIKAAVIAIDKEKNQLTLSTRRSRMHPDQEAPILDKEIDHLAQLQVGSSVRGFIKSVAEHGLFVMLGRGIDARLQIKELFDEYVKDWKSRFTANQLVKGRILSVDKEKRQVEMTFRSGESSRSGQPSLKLGDLVVGSKVDGTVKKIEDYGLFVEIEGSKLRGLCHKSEVLFILPGLVPLLTSCQLSDNQDADVVMALRSFREGDRVKVKILSVDTEKHRISLGLKPSYFAEDDFTEASDEDQPEEPQTLGVIEDEEDELSEHHEDDSDDDAMVVDEADIGQSLVTSLAVTQSMSARSDTSALRLESGFNWSAEQDMGLGNVSDLSEDDEDDEEQGAKKKKRRRKEIEQDLTAELHTKVPDSNADFERVLLGSPNSSYLWIQYMSFQLQLSEVEKAREIAKRALKTINFREEQERLNVWIALLNLENVYGTEESLDVTFKDAARHNDSKTIHLKLAAIFDQSEKFEKAEEQYQRTCKKFGQSSKVWTLFGEHYFRRGKLEEARKLLPRSLQSLEKRKHLKTISKFAQLEYKLGDPERGKTIFEGIVDSHPKRWDLWSIYLDMEAAQGNIASLRNIFDRVLTLKMTSHKAKAFFKKWLEIERCLGDEEGAEAVKAKAVEWTQRATSNS</sequence>
<accession>A0ACC1T177</accession>
<protein>
    <submittedName>
        <fullName evidence="1">Uncharacterized protein</fullName>
    </submittedName>
</protein>
<evidence type="ECO:0000313" key="1">
    <source>
        <dbReference type="EMBL" id="KAJ3550610.1"/>
    </source>
</evidence>
<name>A0ACC1T177_9APHY</name>
<evidence type="ECO:0000313" key="2">
    <source>
        <dbReference type="Proteomes" id="UP001148662"/>
    </source>
</evidence>
<dbReference type="Proteomes" id="UP001148662">
    <property type="component" value="Unassembled WGS sequence"/>
</dbReference>
<reference evidence="1" key="1">
    <citation type="submission" date="2022-07" db="EMBL/GenBank/DDBJ databases">
        <title>Genome Sequence of Phlebia brevispora.</title>
        <authorList>
            <person name="Buettner E."/>
        </authorList>
    </citation>
    <scope>NUCLEOTIDE SEQUENCE</scope>
    <source>
        <strain evidence="1">MPL23</strain>
    </source>
</reference>
<keyword evidence="2" id="KW-1185">Reference proteome</keyword>
<dbReference type="EMBL" id="JANHOG010000893">
    <property type="protein sequence ID" value="KAJ3550610.1"/>
    <property type="molecule type" value="Genomic_DNA"/>
</dbReference>
<comment type="caution">
    <text evidence="1">The sequence shown here is derived from an EMBL/GenBank/DDBJ whole genome shotgun (WGS) entry which is preliminary data.</text>
</comment>
<proteinExistence type="predicted"/>